<accession>A0A9N9REN3</accession>
<reference evidence="2" key="1">
    <citation type="submission" date="2021-12" db="EMBL/GenBank/DDBJ databases">
        <authorList>
            <person name="King R."/>
        </authorList>
    </citation>
    <scope>NUCLEOTIDE SEQUENCE</scope>
</reference>
<evidence type="ECO:0000313" key="3">
    <source>
        <dbReference type="Proteomes" id="UP001153714"/>
    </source>
</evidence>
<protein>
    <recommendedName>
        <fullName evidence="1">DUF4806 domain-containing protein</fullName>
    </recommendedName>
</protein>
<name>A0A9N9REN3_9NEOP</name>
<sequence>MYEVVLNNLIVSKKSVNHLSYIGGNKPPAIVKRILEKVFTNNLAVNCNWTGKNKKTSLKDLRIVKIIKEKIAKWLGEKAADKKFDNNVNISKKNNKAIIRDGRIKRFFLYLNVLLTKMPTKTTRRTAVFLIKGKDTGPN</sequence>
<dbReference type="PANTHER" id="PTHR34153">
    <property type="entry name" value="SI:CH211-262H13.3-RELATED-RELATED"/>
    <property type="match status" value="1"/>
</dbReference>
<dbReference type="PANTHER" id="PTHR34153:SF2">
    <property type="entry name" value="SI:CH211-262H13.3-RELATED"/>
    <property type="match status" value="1"/>
</dbReference>
<dbReference type="EMBL" id="OU893338">
    <property type="protein sequence ID" value="CAG9795404.1"/>
    <property type="molecule type" value="Genomic_DNA"/>
</dbReference>
<dbReference type="AlphaFoldDB" id="A0A9N9REN3"/>
<feature type="domain" description="DUF4806" evidence="1">
    <location>
        <begin position="11"/>
        <end position="64"/>
    </location>
</feature>
<evidence type="ECO:0000313" key="2">
    <source>
        <dbReference type="EMBL" id="CAG9795404.1"/>
    </source>
</evidence>
<dbReference type="InterPro" id="IPR032071">
    <property type="entry name" value="DUF4806"/>
</dbReference>
<reference evidence="2" key="2">
    <citation type="submission" date="2022-10" db="EMBL/GenBank/DDBJ databases">
        <authorList>
            <consortium name="ENA_rothamsted_submissions"/>
            <consortium name="culmorum"/>
            <person name="King R."/>
        </authorList>
    </citation>
    <scope>NUCLEOTIDE SEQUENCE</scope>
</reference>
<proteinExistence type="predicted"/>
<keyword evidence="3" id="KW-1185">Reference proteome</keyword>
<evidence type="ECO:0000259" key="1">
    <source>
        <dbReference type="Pfam" id="PF16064"/>
    </source>
</evidence>
<organism evidence="2 3">
    <name type="scientific">Diatraea saccharalis</name>
    <name type="common">sugarcane borer</name>
    <dbReference type="NCBI Taxonomy" id="40085"/>
    <lineage>
        <taxon>Eukaryota</taxon>
        <taxon>Metazoa</taxon>
        <taxon>Ecdysozoa</taxon>
        <taxon>Arthropoda</taxon>
        <taxon>Hexapoda</taxon>
        <taxon>Insecta</taxon>
        <taxon>Pterygota</taxon>
        <taxon>Neoptera</taxon>
        <taxon>Endopterygota</taxon>
        <taxon>Lepidoptera</taxon>
        <taxon>Glossata</taxon>
        <taxon>Ditrysia</taxon>
        <taxon>Pyraloidea</taxon>
        <taxon>Crambidae</taxon>
        <taxon>Crambinae</taxon>
        <taxon>Diatraea</taxon>
    </lineage>
</organism>
<gene>
    <name evidence="2" type="ORF">DIATSA_LOCUS12673</name>
</gene>
<dbReference type="OrthoDB" id="7471576at2759"/>
<dbReference type="Pfam" id="PF16064">
    <property type="entry name" value="DUF4806"/>
    <property type="match status" value="1"/>
</dbReference>
<dbReference type="Proteomes" id="UP001153714">
    <property type="component" value="Chromosome 7"/>
</dbReference>